<gene>
    <name evidence="6" type="ORF">DM482_09430</name>
    <name evidence="5" type="ORF">M5S13_09495</name>
</gene>
<dbReference type="AlphaFoldDB" id="A0AAE5TJ55"/>
<dbReference type="CDD" id="cd16961">
    <property type="entry name" value="RMtype1_S_TRD-CR_like"/>
    <property type="match status" value="1"/>
</dbReference>
<dbReference type="Proteomes" id="UP000247594">
    <property type="component" value="Unassembled WGS sequence"/>
</dbReference>
<sequence length="192" mass="22013">MLLKDIAFIESGTPLSRINQINEKNVPSYALYDQADLLADFELQDVIPINERIFTWDNVLSLIEGDIVFGLMSGLVASVSSTREGHIISNNFVRLRPKIALDTNFLVYLLNQDSDIKRQFTMSLQGSTVRKYSVSQLRMLELGKLPPLEIQRRIGRVYQMERRLQTIKKRLASNETALKNHYLAQVLRGKKC</sequence>
<accession>A0AAE5TJ55</accession>
<evidence type="ECO:0000256" key="3">
    <source>
        <dbReference type="ARBA" id="ARBA00023125"/>
    </source>
</evidence>
<keyword evidence="5" id="KW-0378">Hydrolase</keyword>
<dbReference type="EMBL" id="JAMDKF010000022">
    <property type="protein sequence ID" value="MEE6042115.1"/>
    <property type="molecule type" value="Genomic_DNA"/>
</dbReference>
<organism evidence="6 7">
    <name type="scientific">Avibacterium paragallinarum</name>
    <name type="common">Haemophilus gallinarum</name>
    <dbReference type="NCBI Taxonomy" id="728"/>
    <lineage>
        <taxon>Bacteria</taxon>
        <taxon>Pseudomonadati</taxon>
        <taxon>Pseudomonadota</taxon>
        <taxon>Gammaproteobacteria</taxon>
        <taxon>Pasteurellales</taxon>
        <taxon>Pasteurellaceae</taxon>
        <taxon>Avibacterium</taxon>
    </lineage>
</organism>
<keyword evidence="2" id="KW-0680">Restriction system</keyword>
<dbReference type="Pfam" id="PF01420">
    <property type="entry name" value="Methylase_S"/>
    <property type="match status" value="1"/>
</dbReference>
<comment type="caution">
    <text evidence="6">The sequence shown here is derived from an EMBL/GenBank/DDBJ whole genome shotgun (WGS) entry which is preliminary data.</text>
</comment>
<dbReference type="GO" id="GO:0004519">
    <property type="term" value="F:endonuclease activity"/>
    <property type="evidence" value="ECO:0007669"/>
    <property type="project" value="UniProtKB-KW"/>
</dbReference>
<evidence type="ECO:0000259" key="4">
    <source>
        <dbReference type="Pfam" id="PF01420"/>
    </source>
</evidence>
<reference evidence="5" key="3">
    <citation type="submission" date="2022-05" db="EMBL/GenBank/DDBJ databases">
        <authorList>
            <person name="Chen Y."/>
            <person name="Zhu J."/>
            <person name="Zhu K."/>
        </authorList>
    </citation>
    <scope>NUCLEOTIDE SEQUENCE</scope>
    <source>
        <strain evidence="5">AV25</strain>
    </source>
</reference>
<dbReference type="Gene3D" id="3.90.220.20">
    <property type="entry name" value="DNA methylase specificity domains"/>
    <property type="match status" value="1"/>
</dbReference>
<dbReference type="InterPro" id="IPR000055">
    <property type="entry name" value="Restrct_endonuc_typeI_TRD"/>
</dbReference>
<evidence type="ECO:0000313" key="5">
    <source>
        <dbReference type="EMBL" id="MEE6042115.1"/>
    </source>
</evidence>
<name>A0AAE5TJ55_AVIPA</name>
<dbReference type="SUPFAM" id="SSF116734">
    <property type="entry name" value="DNA methylase specificity domain"/>
    <property type="match status" value="1"/>
</dbReference>
<evidence type="ECO:0000313" key="7">
    <source>
        <dbReference type="Proteomes" id="UP000247594"/>
    </source>
</evidence>
<dbReference type="GO" id="GO:0009307">
    <property type="term" value="P:DNA restriction-modification system"/>
    <property type="evidence" value="ECO:0007669"/>
    <property type="project" value="UniProtKB-KW"/>
</dbReference>
<dbReference type="GO" id="GO:0003677">
    <property type="term" value="F:DNA binding"/>
    <property type="evidence" value="ECO:0007669"/>
    <property type="project" value="UniProtKB-KW"/>
</dbReference>
<keyword evidence="5" id="KW-0540">Nuclease</keyword>
<feature type="domain" description="Type I restriction modification DNA specificity" evidence="4">
    <location>
        <begin position="64"/>
        <end position="156"/>
    </location>
</feature>
<proteinExistence type="inferred from homology"/>
<keyword evidence="8" id="KW-1185">Reference proteome</keyword>
<protein>
    <submittedName>
        <fullName evidence="5">Restriction endonuclease subunit S</fullName>
    </submittedName>
</protein>
<evidence type="ECO:0000313" key="6">
    <source>
        <dbReference type="EMBL" id="PXZ38384.1"/>
    </source>
</evidence>
<evidence type="ECO:0000256" key="1">
    <source>
        <dbReference type="ARBA" id="ARBA00010923"/>
    </source>
</evidence>
<dbReference type="RefSeq" id="WP_110479742.1">
    <property type="nucleotide sequence ID" value="NZ_CP081939.1"/>
</dbReference>
<dbReference type="InterPro" id="IPR044946">
    <property type="entry name" value="Restrct_endonuc_typeI_TRD_sf"/>
</dbReference>
<evidence type="ECO:0000256" key="2">
    <source>
        <dbReference type="ARBA" id="ARBA00022747"/>
    </source>
</evidence>
<comment type="similarity">
    <text evidence="1">Belongs to the type-I restriction system S methylase family.</text>
</comment>
<reference evidence="6 7" key="1">
    <citation type="submission" date="2018-06" db="EMBL/GenBank/DDBJ databases">
        <authorList>
            <person name="Teymurazov M."/>
            <person name="Kislichkina A."/>
            <person name="Abaymova A."/>
            <person name="Mukhina T."/>
            <person name="Mayskaya N."/>
            <person name="Svetoch E."/>
            <person name="Bogun A."/>
        </authorList>
    </citation>
    <scope>NUCLEOTIDE SEQUENCE [LARGE SCALE GENOMIC DNA]</scope>
    <source>
        <strain evidence="6 7">SCPM-O-B-8406</strain>
    </source>
</reference>
<dbReference type="EMBL" id="QJPJ01000017">
    <property type="protein sequence ID" value="PXZ38384.1"/>
    <property type="molecule type" value="Genomic_DNA"/>
</dbReference>
<dbReference type="Proteomes" id="UP001347884">
    <property type="component" value="Unassembled WGS sequence"/>
</dbReference>
<reference evidence="5 8" key="2">
    <citation type="journal article" date="2022" name="Front. Microbiol.">
        <title>Commensal bacteria contribute to the growth of multidrug-resistant Avibacterium paragallinarum in chickens.</title>
        <authorList>
            <person name="Zhu J."/>
            <person name="Chen Y."/>
            <person name="Wu Y."/>
            <person name="Wang Y."/>
            <person name="Zhu K."/>
        </authorList>
    </citation>
    <scope>NUCLEOTIDE SEQUENCE [LARGE SCALE GENOMIC DNA]</scope>
    <source>
        <strain evidence="5 8">AV25</strain>
    </source>
</reference>
<evidence type="ECO:0000313" key="8">
    <source>
        <dbReference type="Proteomes" id="UP001347884"/>
    </source>
</evidence>
<keyword evidence="5" id="KW-0255">Endonuclease</keyword>
<keyword evidence="3" id="KW-0238">DNA-binding</keyword>